<gene>
    <name evidence="3" type="ORF">E1161_03700</name>
</gene>
<feature type="domain" description="SGNH hydrolase-type esterase" evidence="2">
    <location>
        <begin position="77"/>
        <end position="254"/>
    </location>
</feature>
<sequence length="312" mass="32454">MIATKALRLALLAAGTAGGLSGAAYGLLNGQAGHARRVIGPPIAEPLRADGVHLPTGVGPVPRSEVPEGVRPLEVAVLGDSSAAGLGANFPSELPGVRVAQGLAEELDGPVALTTHAIVGATTRELSAQVDAALRQPPEVVLIIIGANDVTSKLPISRCAELLAEQVRRLVEADVKVVVGTCPDLGSIRPIPQPLRSVASRWSIALARAQRRCVETAGGYAVPLADLLSPEFLTRPAEFFSPDRFHPSGAGYEAAADILLPVMCMAIGAWQGGPLPPAPTRSETAEARRPTSRIVAHLNRRLHPRTPGRGLD</sequence>
<keyword evidence="4" id="KW-1185">Reference proteome</keyword>
<dbReference type="Pfam" id="PF13472">
    <property type="entry name" value="Lipase_GDSL_2"/>
    <property type="match status" value="1"/>
</dbReference>
<dbReference type="PANTHER" id="PTHR30383">
    <property type="entry name" value="THIOESTERASE 1/PROTEASE 1/LYSOPHOSPHOLIPASE L1"/>
    <property type="match status" value="1"/>
</dbReference>
<evidence type="ECO:0000313" key="4">
    <source>
        <dbReference type="Proteomes" id="UP000294744"/>
    </source>
</evidence>
<keyword evidence="3" id="KW-0378">Hydrolase</keyword>
<dbReference type="InterPro" id="IPR051532">
    <property type="entry name" value="Ester_Hydrolysis_Enzymes"/>
</dbReference>
<dbReference type="GO" id="GO:0004622">
    <property type="term" value="F:phosphatidylcholine lysophospholipase activity"/>
    <property type="evidence" value="ECO:0007669"/>
    <property type="project" value="TreeGrafter"/>
</dbReference>
<evidence type="ECO:0000256" key="1">
    <source>
        <dbReference type="SAM" id="MobiDB-lite"/>
    </source>
</evidence>
<name>A0A4R4UYY9_9PSEU</name>
<dbReference type="Gene3D" id="3.40.50.1110">
    <property type="entry name" value="SGNH hydrolase"/>
    <property type="match status" value="1"/>
</dbReference>
<protein>
    <submittedName>
        <fullName evidence="3">SGNH/GDSL hydrolase family protein</fullName>
    </submittedName>
</protein>
<dbReference type="AlphaFoldDB" id="A0A4R4UYY9"/>
<dbReference type="Proteomes" id="UP000294744">
    <property type="component" value="Unassembled WGS sequence"/>
</dbReference>
<feature type="region of interest" description="Disordered" evidence="1">
    <location>
        <begin position="275"/>
        <end position="312"/>
    </location>
</feature>
<proteinExistence type="predicted"/>
<dbReference type="RefSeq" id="WP_132619538.1">
    <property type="nucleotide sequence ID" value="NZ_SMKV01000003.1"/>
</dbReference>
<evidence type="ECO:0000259" key="2">
    <source>
        <dbReference type="Pfam" id="PF13472"/>
    </source>
</evidence>
<organism evidence="3 4">
    <name type="scientific">Saccharopolyspora aridisoli</name>
    <dbReference type="NCBI Taxonomy" id="2530385"/>
    <lineage>
        <taxon>Bacteria</taxon>
        <taxon>Bacillati</taxon>
        <taxon>Actinomycetota</taxon>
        <taxon>Actinomycetes</taxon>
        <taxon>Pseudonocardiales</taxon>
        <taxon>Pseudonocardiaceae</taxon>
        <taxon>Saccharopolyspora</taxon>
    </lineage>
</organism>
<comment type="caution">
    <text evidence="3">The sequence shown here is derived from an EMBL/GenBank/DDBJ whole genome shotgun (WGS) entry which is preliminary data.</text>
</comment>
<dbReference type="SUPFAM" id="SSF52266">
    <property type="entry name" value="SGNH hydrolase"/>
    <property type="match status" value="1"/>
</dbReference>
<dbReference type="PANTHER" id="PTHR30383:SF5">
    <property type="entry name" value="SGNH HYDROLASE-TYPE ESTERASE DOMAIN-CONTAINING PROTEIN"/>
    <property type="match status" value="1"/>
</dbReference>
<dbReference type="EMBL" id="SMKV01000003">
    <property type="protein sequence ID" value="TDC95886.1"/>
    <property type="molecule type" value="Genomic_DNA"/>
</dbReference>
<dbReference type="OrthoDB" id="9804395at2"/>
<accession>A0A4R4UYY9</accession>
<reference evidence="3 4" key="1">
    <citation type="submission" date="2019-03" db="EMBL/GenBank/DDBJ databases">
        <title>Draft genome sequences of novel Actinobacteria.</title>
        <authorList>
            <person name="Sahin N."/>
            <person name="Ay H."/>
            <person name="Saygin H."/>
        </authorList>
    </citation>
    <scope>NUCLEOTIDE SEQUENCE [LARGE SCALE GENOMIC DNA]</scope>
    <source>
        <strain evidence="3 4">16K404</strain>
    </source>
</reference>
<dbReference type="CDD" id="cd01836">
    <property type="entry name" value="FeeA_FeeB_like"/>
    <property type="match status" value="1"/>
</dbReference>
<dbReference type="InterPro" id="IPR036514">
    <property type="entry name" value="SGNH_hydro_sf"/>
</dbReference>
<dbReference type="InterPro" id="IPR013830">
    <property type="entry name" value="SGNH_hydro"/>
</dbReference>
<evidence type="ECO:0000313" key="3">
    <source>
        <dbReference type="EMBL" id="TDC95886.1"/>
    </source>
</evidence>